<gene>
    <name evidence="1" type="ORF">SAMN06265348_10818</name>
</gene>
<keyword evidence="2" id="KW-1185">Reference proteome</keyword>
<dbReference type="AlphaFoldDB" id="A0A521EES7"/>
<dbReference type="EMBL" id="FXTN01000008">
    <property type="protein sequence ID" value="SMO82408.1"/>
    <property type="molecule type" value="Genomic_DNA"/>
</dbReference>
<protein>
    <submittedName>
        <fullName evidence="1">Uncharacterized protein</fullName>
    </submittedName>
</protein>
<sequence length="61" mass="6732">MKRAFSFNPSVAEAFSTNAYCPGTDIFPAIFLGKKDSSNFTRVSFAKIHLITPISCNLKTE</sequence>
<organism evidence="1 2">
    <name type="scientific">Pedobacter westerhofensis</name>
    <dbReference type="NCBI Taxonomy" id="425512"/>
    <lineage>
        <taxon>Bacteria</taxon>
        <taxon>Pseudomonadati</taxon>
        <taxon>Bacteroidota</taxon>
        <taxon>Sphingobacteriia</taxon>
        <taxon>Sphingobacteriales</taxon>
        <taxon>Sphingobacteriaceae</taxon>
        <taxon>Pedobacter</taxon>
    </lineage>
</organism>
<reference evidence="1 2" key="1">
    <citation type="submission" date="2017-05" db="EMBL/GenBank/DDBJ databases">
        <authorList>
            <person name="Varghese N."/>
            <person name="Submissions S."/>
        </authorList>
    </citation>
    <scope>NUCLEOTIDE SEQUENCE [LARGE SCALE GENOMIC DNA]</scope>
    <source>
        <strain evidence="1 2">DSM 19036</strain>
    </source>
</reference>
<name>A0A521EES7_9SPHI</name>
<evidence type="ECO:0000313" key="1">
    <source>
        <dbReference type="EMBL" id="SMO82408.1"/>
    </source>
</evidence>
<dbReference type="Proteomes" id="UP000320300">
    <property type="component" value="Unassembled WGS sequence"/>
</dbReference>
<accession>A0A521EES7</accession>
<evidence type="ECO:0000313" key="2">
    <source>
        <dbReference type="Proteomes" id="UP000320300"/>
    </source>
</evidence>
<proteinExistence type="predicted"/>